<dbReference type="Proteomes" id="UP000828941">
    <property type="component" value="Chromosome 12"/>
</dbReference>
<proteinExistence type="predicted"/>
<dbReference type="EMBL" id="CM039437">
    <property type="protein sequence ID" value="KAI4307406.1"/>
    <property type="molecule type" value="Genomic_DNA"/>
</dbReference>
<sequence length="106" mass="11761">MVELASIVEAKDMFVFLGEELLGPDKKLEKAVALDDAFKVWDTIGFGLNELGSRALLLFAFLLELFWGFGDKEGGGEWGSEEGKVGFNRIRIRADGMTLCRSERQG</sequence>
<comment type="caution">
    <text evidence="1">The sequence shown here is derived from an EMBL/GenBank/DDBJ whole genome shotgun (WGS) entry which is preliminary data.</text>
</comment>
<keyword evidence="2" id="KW-1185">Reference proteome</keyword>
<organism evidence="1 2">
    <name type="scientific">Bauhinia variegata</name>
    <name type="common">Purple orchid tree</name>
    <name type="synonym">Phanera variegata</name>
    <dbReference type="NCBI Taxonomy" id="167791"/>
    <lineage>
        <taxon>Eukaryota</taxon>
        <taxon>Viridiplantae</taxon>
        <taxon>Streptophyta</taxon>
        <taxon>Embryophyta</taxon>
        <taxon>Tracheophyta</taxon>
        <taxon>Spermatophyta</taxon>
        <taxon>Magnoliopsida</taxon>
        <taxon>eudicotyledons</taxon>
        <taxon>Gunneridae</taxon>
        <taxon>Pentapetalae</taxon>
        <taxon>rosids</taxon>
        <taxon>fabids</taxon>
        <taxon>Fabales</taxon>
        <taxon>Fabaceae</taxon>
        <taxon>Cercidoideae</taxon>
        <taxon>Cercideae</taxon>
        <taxon>Bauhiniinae</taxon>
        <taxon>Bauhinia</taxon>
    </lineage>
</organism>
<gene>
    <name evidence="1" type="ORF">L6164_030600</name>
</gene>
<accession>A0ACB9LCA7</accession>
<evidence type="ECO:0000313" key="1">
    <source>
        <dbReference type="EMBL" id="KAI4307406.1"/>
    </source>
</evidence>
<protein>
    <submittedName>
        <fullName evidence="1">Uncharacterized protein</fullName>
    </submittedName>
</protein>
<name>A0ACB9LCA7_BAUVA</name>
<reference evidence="1 2" key="1">
    <citation type="journal article" date="2022" name="DNA Res.">
        <title>Chromosomal-level genome assembly of the orchid tree Bauhinia variegata (Leguminosae; Cercidoideae) supports the allotetraploid origin hypothesis of Bauhinia.</title>
        <authorList>
            <person name="Zhong Y."/>
            <person name="Chen Y."/>
            <person name="Zheng D."/>
            <person name="Pang J."/>
            <person name="Liu Y."/>
            <person name="Luo S."/>
            <person name="Meng S."/>
            <person name="Qian L."/>
            <person name="Wei D."/>
            <person name="Dai S."/>
            <person name="Zhou R."/>
        </authorList>
    </citation>
    <scope>NUCLEOTIDE SEQUENCE [LARGE SCALE GENOMIC DNA]</scope>
    <source>
        <strain evidence="1">BV-YZ2020</strain>
    </source>
</reference>
<evidence type="ECO:0000313" key="2">
    <source>
        <dbReference type="Proteomes" id="UP000828941"/>
    </source>
</evidence>